<dbReference type="EMBL" id="SACS01000017">
    <property type="protein sequence ID" value="RVU34495.1"/>
    <property type="molecule type" value="Genomic_DNA"/>
</dbReference>
<dbReference type="InterPro" id="IPR001242">
    <property type="entry name" value="Condensation_dom"/>
</dbReference>
<dbReference type="SUPFAM" id="SSF47336">
    <property type="entry name" value="ACP-like"/>
    <property type="match status" value="1"/>
</dbReference>
<dbReference type="AlphaFoldDB" id="A0A437QIZ7"/>
<feature type="domain" description="Carrier" evidence="3">
    <location>
        <begin position="993"/>
        <end position="1068"/>
    </location>
</feature>
<keyword evidence="2" id="KW-0597">Phosphoprotein</keyword>
<gene>
    <name evidence="4" type="ORF">EOE67_14700</name>
</gene>
<dbReference type="GO" id="GO:0031177">
    <property type="term" value="F:phosphopantetheine binding"/>
    <property type="evidence" value="ECO:0007669"/>
    <property type="project" value="InterPro"/>
</dbReference>
<evidence type="ECO:0000259" key="3">
    <source>
        <dbReference type="PROSITE" id="PS50075"/>
    </source>
</evidence>
<dbReference type="PROSITE" id="PS50075">
    <property type="entry name" value="CARRIER"/>
    <property type="match status" value="1"/>
</dbReference>
<dbReference type="Pfam" id="PF00550">
    <property type="entry name" value="PP-binding"/>
    <property type="match status" value="1"/>
</dbReference>
<name>A0A437QIZ7_9GAMM</name>
<evidence type="ECO:0000313" key="4">
    <source>
        <dbReference type="EMBL" id="RVU34495.1"/>
    </source>
</evidence>
<accession>A0A437QIZ7</accession>
<dbReference type="OrthoDB" id="9757559at2"/>
<keyword evidence="1" id="KW-0596">Phosphopantetheine</keyword>
<evidence type="ECO:0000256" key="1">
    <source>
        <dbReference type="ARBA" id="ARBA00022450"/>
    </source>
</evidence>
<dbReference type="InterPro" id="IPR020806">
    <property type="entry name" value="PKS_PP-bd"/>
</dbReference>
<dbReference type="InterPro" id="IPR042099">
    <property type="entry name" value="ANL_N_sf"/>
</dbReference>
<dbReference type="GO" id="GO:0044550">
    <property type="term" value="P:secondary metabolite biosynthetic process"/>
    <property type="evidence" value="ECO:0007669"/>
    <property type="project" value="TreeGrafter"/>
</dbReference>
<dbReference type="Gene3D" id="3.30.300.30">
    <property type="match status" value="1"/>
</dbReference>
<dbReference type="SUPFAM" id="SSF56801">
    <property type="entry name" value="Acetyl-CoA synthetase-like"/>
    <property type="match status" value="1"/>
</dbReference>
<organism evidence="4 5">
    <name type="scientific">Rheinheimera riviphila</name>
    <dbReference type="NCBI Taxonomy" id="1834037"/>
    <lineage>
        <taxon>Bacteria</taxon>
        <taxon>Pseudomonadati</taxon>
        <taxon>Pseudomonadota</taxon>
        <taxon>Gammaproteobacteria</taxon>
        <taxon>Chromatiales</taxon>
        <taxon>Chromatiaceae</taxon>
        <taxon>Rheinheimera</taxon>
    </lineage>
</organism>
<dbReference type="InterPro" id="IPR009081">
    <property type="entry name" value="PP-bd_ACP"/>
</dbReference>
<dbReference type="InterPro" id="IPR045851">
    <property type="entry name" value="AMP-bd_C_sf"/>
</dbReference>
<protein>
    <submittedName>
        <fullName evidence="4">Non-ribosomal peptide synthetase</fullName>
    </submittedName>
</protein>
<dbReference type="GO" id="GO:0005737">
    <property type="term" value="C:cytoplasm"/>
    <property type="evidence" value="ECO:0007669"/>
    <property type="project" value="TreeGrafter"/>
</dbReference>
<dbReference type="Pfam" id="PF00501">
    <property type="entry name" value="AMP-binding"/>
    <property type="match status" value="1"/>
</dbReference>
<dbReference type="CDD" id="cd05930">
    <property type="entry name" value="A_NRPS"/>
    <property type="match status" value="1"/>
</dbReference>
<dbReference type="GO" id="GO:0043041">
    <property type="term" value="P:amino acid activation for nonribosomal peptide biosynthetic process"/>
    <property type="evidence" value="ECO:0007669"/>
    <property type="project" value="TreeGrafter"/>
</dbReference>
<evidence type="ECO:0000313" key="5">
    <source>
        <dbReference type="Proteomes" id="UP000283077"/>
    </source>
</evidence>
<comment type="caution">
    <text evidence="4">The sequence shown here is derived from an EMBL/GenBank/DDBJ whole genome shotgun (WGS) entry which is preliminary data.</text>
</comment>
<dbReference type="InterPro" id="IPR036736">
    <property type="entry name" value="ACP-like_sf"/>
</dbReference>
<dbReference type="InterPro" id="IPR025110">
    <property type="entry name" value="AMP-bd_C"/>
</dbReference>
<dbReference type="InterPro" id="IPR000873">
    <property type="entry name" value="AMP-dep_synth/lig_dom"/>
</dbReference>
<dbReference type="InterPro" id="IPR020845">
    <property type="entry name" value="AMP-binding_CS"/>
</dbReference>
<dbReference type="Pfam" id="PF13193">
    <property type="entry name" value="AMP-binding_C"/>
    <property type="match status" value="1"/>
</dbReference>
<dbReference type="Gene3D" id="3.30.559.10">
    <property type="entry name" value="Chloramphenicol acetyltransferase-like domain"/>
    <property type="match status" value="1"/>
</dbReference>
<dbReference type="RefSeq" id="WP_127700094.1">
    <property type="nucleotide sequence ID" value="NZ_SACS01000017.1"/>
</dbReference>
<dbReference type="Gene3D" id="3.40.50.12780">
    <property type="entry name" value="N-terminal domain of ligase-like"/>
    <property type="match status" value="1"/>
</dbReference>
<dbReference type="Gene3D" id="3.30.559.30">
    <property type="entry name" value="Nonribosomal peptide synthetase, condensation domain"/>
    <property type="match status" value="1"/>
</dbReference>
<proteinExistence type="predicted"/>
<dbReference type="Gene3D" id="1.10.1200.10">
    <property type="entry name" value="ACP-like"/>
    <property type="match status" value="1"/>
</dbReference>
<keyword evidence="5" id="KW-1185">Reference proteome</keyword>
<dbReference type="SMART" id="SM00823">
    <property type="entry name" value="PKS_PP"/>
    <property type="match status" value="1"/>
</dbReference>
<dbReference type="PANTHER" id="PTHR45527:SF1">
    <property type="entry name" value="FATTY ACID SYNTHASE"/>
    <property type="match status" value="1"/>
</dbReference>
<reference evidence="4 5" key="1">
    <citation type="submission" date="2019-01" db="EMBL/GenBank/DDBJ databases">
        <authorList>
            <person name="Chen W.-M."/>
        </authorList>
    </citation>
    <scope>NUCLEOTIDE SEQUENCE [LARGE SCALE GENOMIC DNA]</scope>
    <source>
        <strain evidence="4 5">KYPC3</strain>
    </source>
</reference>
<dbReference type="PROSITE" id="PS00455">
    <property type="entry name" value="AMP_BINDING"/>
    <property type="match status" value="1"/>
</dbReference>
<dbReference type="GO" id="GO:0003824">
    <property type="term" value="F:catalytic activity"/>
    <property type="evidence" value="ECO:0007669"/>
    <property type="project" value="InterPro"/>
</dbReference>
<dbReference type="PANTHER" id="PTHR45527">
    <property type="entry name" value="NONRIBOSOMAL PEPTIDE SYNTHETASE"/>
    <property type="match status" value="1"/>
</dbReference>
<evidence type="ECO:0000256" key="2">
    <source>
        <dbReference type="ARBA" id="ARBA00022553"/>
    </source>
</evidence>
<sequence length="1078" mass="119061">MKQPLTLAQQGIWLGQQMNGQSALYNTAECIAFAGKINADLLCQALRQAVGEAEVVSCLYLADTADDSLSAWREHTDLPLQIDELVLDGPRDRDFFTEYARAQVLQPIELGRNLPIRFVLFRAPAQDYLFNMSHHIALDGYGNAILFRRVAVIYNALLNGNSIPACPFGSMAAVFEEEQQWQQQKQLSAQYWQQQCASWPQPVSFVTGTGALQPYYLRQSQHLSRTQWQQLQQLAEQHRISWPDLLLASLSALLQYYSGENRLCLGLIMMNRIGSKALQVPCMHTNIVPLFADIEGETLLSLAQQLARRKRELRPYQSYRYEEMKRDQHKVSERLYGPLVNIMPFDYAATFGDVASRTLHLVTGTVEDLILEVYLQGDAPPLLDFDANPNCYSNDTLAELRCLFFQLLDAQLAAPDTTLINTNQQLLAKARAAALLGTEASAAPDILQSIARQVQQRGEHCAISAKSSAESAELSYQALWQQVAHYHHALQQQALPAQSRIGLLLSRQPATIALLLACLAGGYSFVALDVTVPPARLQQQLALATPQLLICEDQTWQLAQQLAAQLPEQPAVQRLSALTTDLADGPSTLPYDKVSDKVSNKISNKASANDEAYLLFTSGSSGVPKAVPIHRGALSHFVMAAAQRYGWQAQDRVLQFAPLHFDASIEEIFVSLSVGATLVLRDDAALQSMADFQALLTGQRISVADLPTAFFHEWVLSLQDTETQQNTGALPPTLPPTLRQVIVGGEALKAELLTKWQQQVARSQPVTLINSYGPTETTVVALCQDVSHWQPDALLPIGTPLPGVQALVLDRHDRPAASGELVLLGPTVSAGYVGLSAAASQTTAHQQLLIGDQIQRLYRTGDAVQLQDGLIYYCGRQDDEFKLSGYRIQPGEIEQALCRHPAVQQAVVLGISNDQQRYLQAWLVCNTDLTPAQQAELPAELRRYLAETLPAALIPSRFTLLPALPLNRNNKVDKALLRTLPAEQSRNDNNGSSDLSGTAAKVAEIWRQVLGIQALQPQDNFFTVGGQSLQTIQVMNRLSRELGLHLKVSDAFNHPTLQQLADHIDNLQHQDSAEELVW</sequence>
<dbReference type="InterPro" id="IPR023213">
    <property type="entry name" value="CAT-like_dom_sf"/>
</dbReference>
<dbReference type="Proteomes" id="UP000283077">
    <property type="component" value="Unassembled WGS sequence"/>
</dbReference>
<dbReference type="SUPFAM" id="SSF52777">
    <property type="entry name" value="CoA-dependent acyltransferases"/>
    <property type="match status" value="2"/>
</dbReference>
<dbReference type="Pfam" id="PF00668">
    <property type="entry name" value="Condensation"/>
    <property type="match status" value="1"/>
</dbReference>